<dbReference type="Proteomes" id="UP000219546">
    <property type="component" value="Unassembled WGS sequence"/>
</dbReference>
<dbReference type="AlphaFoldDB" id="A0A285CLB4"/>
<gene>
    <name evidence="1" type="ORF">SAMN05877753_1027</name>
</gene>
<evidence type="ECO:0000313" key="2">
    <source>
        <dbReference type="Proteomes" id="UP000219546"/>
    </source>
</evidence>
<organism evidence="1 2">
    <name type="scientific">Bacillus oleivorans</name>
    <dbReference type="NCBI Taxonomy" id="1448271"/>
    <lineage>
        <taxon>Bacteria</taxon>
        <taxon>Bacillati</taxon>
        <taxon>Bacillota</taxon>
        <taxon>Bacilli</taxon>
        <taxon>Bacillales</taxon>
        <taxon>Bacillaceae</taxon>
        <taxon>Bacillus</taxon>
    </lineage>
</organism>
<keyword evidence="2" id="KW-1185">Reference proteome</keyword>
<name>A0A285CLB4_9BACI</name>
<dbReference type="OrthoDB" id="9134808at2"/>
<evidence type="ECO:0000313" key="1">
    <source>
        <dbReference type="EMBL" id="SNX67803.1"/>
    </source>
</evidence>
<dbReference type="RefSeq" id="WP_097157226.1">
    <property type="nucleotide sequence ID" value="NZ_JBEPMQ010000013.1"/>
</dbReference>
<proteinExistence type="predicted"/>
<accession>A0A285CLB4</accession>
<reference evidence="1 2" key="1">
    <citation type="submission" date="2017-08" db="EMBL/GenBank/DDBJ databases">
        <authorList>
            <person name="de Groot N.N."/>
        </authorList>
    </citation>
    <scope>NUCLEOTIDE SEQUENCE [LARGE SCALE GENOMIC DNA]</scope>
    <source>
        <strain evidence="1 2">JC228</strain>
    </source>
</reference>
<dbReference type="EMBL" id="OAOP01000002">
    <property type="protein sequence ID" value="SNX67803.1"/>
    <property type="molecule type" value="Genomic_DNA"/>
</dbReference>
<protein>
    <submittedName>
        <fullName evidence="1">Uncharacterized protein</fullName>
    </submittedName>
</protein>
<sequence>MSVKAKFVCTNVNKQKWGKQDEGSTTVVLKAVTSDSEENKKFWQYTPSGHLEMTIKNEAAEKYFELGEEYYLTFEKADV</sequence>